<dbReference type="EMBL" id="DXBS01000121">
    <property type="protein sequence ID" value="HIZ25125.1"/>
    <property type="molecule type" value="Genomic_DNA"/>
</dbReference>
<sequence>MLSLLLGLSMLAATLLMPVQSAPQTQETYAAETCAVVAEEPALADIPEEVNAEPRLFTQYAVSLRADDTYVYAVAKNNFTFLPSVVPVGIQLYYSDEYTEDLSEMTYHSFNFTEDLNMGEEITCRMEHDVTRCYRAVLLYWNASGTRCTLESASGIFDENGTQLR</sequence>
<feature type="signal peptide" evidence="1">
    <location>
        <begin position="1"/>
        <end position="21"/>
    </location>
</feature>
<name>A0A9D2IWA5_9FIRM</name>
<feature type="chain" id="PRO_5039725237" evidence="1">
    <location>
        <begin position="22"/>
        <end position="165"/>
    </location>
</feature>
<evidence type="ECO:0000313" key="2">
    <source>
        <dbReference type="EMBL" id="HIZ25125.1"/>
    </source>
</evidence>
<reference evidence="2" key="2">
    <citation type="submission" date="2021-04" db="EMBL/GenBank/DDBJ databases">
        <authorList>
            <person name="Gilroy R."/>
        </authorList>
    </citation>
    <scope>NUCLEOTIDE SEQUENCE</scope>
    <source>
        <strain evidence="2">CHK33-5263</strain>
    </source>
</reference>
<accession>A0A9D2IWA5</accession>
<evidence type="ECO:0000313" key="3">
    <source>
        <dbReference type="Proteomes" id="UP000824044"/>
    </source>
</evidence>
<dbReference type="Proteomes" id="UP000824044">
    <property type="component" value="Unassembled WGS sequence"/>
</dbReference>
<protein>
    <submittedName>
        <fullName evidence="2">Uncharacterized protein</fullName>
    </submittedName>
</protein>
<organism evidence="2 3">
    <name type="scientific">Candidatus Gallimonas intestinigallinarum</name>
    <dbReference type="NCBI Taxonomy" id="2838604"/>
    <lineage>
        <taxon>Bacteria</taxon>
        <taxon>Bacillati</taxon>
        <taxon>Bacillota</taxon>
        <taxon>Clostridia</taxon>
        <taxon>Candidatus Gallimonas</taxon>
    </lineage>
</organism>
<gene>
    <name evidence="2" type="ORF">H9812_06630</name>
</gene>
<keyword evidence="1" id="KW-0732">Signal</keyword>
<dbReference type="AlphaFoldDB" id="A0A9D2IWA5"/>
<reference evidence="2" key="1">
    <citation type="journal article" date="2021" name="PeerJ">
        <title>Extensive microbial diversity within the chicken gut microbiome revealed by metagenomics and culture.</title>
        <authorList>
            <person name="Gilroy R."/>
            <person name="Ravi A."/>
            <person name="Getino M."/>
            <person name="Pursley I."/>
            <person name="Horton D.L."/>
            <person name="Alikhan N.F."/>
            <person name="Baker D."/>
            <person name="Gharbi K."/>
            <person name="Hall N."/>
            <person name="Watson M."/>
            <person name="Adriaenssens E.M."/>
            <person name="Foster-Nyarko E."/>
            <person name="Jarju S."/>
            <person name="Secka A."/>
            <person name="Antonio M."/>
            <person name="Oren A."/>
            <person name="Chaudhuri R.R."/>
            <person name="La Ragione R."/>
            <person name="Hildebrand F."/>
            <person name="Pallen M.J."/>
        </authorList>
    </citation>
    <scope>NUCLEOTIDE SEQUENCE</scope>
    <source>
        <strain evidence="2">CHK33-5263</strain>
    </source>
</reference>
<comment type="caution">
    <text evidence="2">The sequence shown here is derived from an EMBL/GenBank/DDBJ whole genome shotgun (WGS) entry which is preliminary data.</text>
</comment>
<proteinExistence type="predicted"/>
<evidence type="ECO:0000256" key="1">
    <source>
        <dbReference type="SAM" id="SignalP"/>
    </source>
</evidence>